<evidence type="ECO:0000313" key="2">
    <source>
        <dbReference type="Ensembl" id="ENSCMIP00000010451.1"/>
    </source>
</evidence>
<dbReference type="Ensembl" id="ENSCMIT00000010723.1">
    <property type="protein sequence ID" value="ENSCMIP00000010451.1"/>
    <property type="gene ID" value="ENSCMIG00000005520.1"/>
</dbReference>
<keyword evidence="1" id="KW-0472">Membrane</keyword>
<dbReference type="GO" id="GO:0032329">
    <property type="term" value="P:serine transport"/>
    <property type="evidence" value="ECO:0007669"/>
    <property type="project" value="TreeGrafter"/>
</dbReference>
<reference evidence="2" key="5">
    <citation type="submission" date="2025-09" db="UniProtKB">
        <authorList>
            <consortium name="Ensembl"/>
        </authorList>
    </citation>
    <scope>IDENTIFICATION</scope>
</reference>
<reference evidence="3" key="1">
    <citation type="journal article" date="2006" name="Science">
        <title>Ancient noncoding elements conserved in the human genome.</title>
        <authorList>
            <person name="Venkatesh B."/>
            <person name="Kirkness E.F."/>
            <person name="Loh Y.H."/>
            <person name="Halpern A.L."/>
            <person name="Lee A.P."/>
            <person name="Johnson J."/>
            <person name="Dandona N."/>
            <person name="Viswanathan L.D."/>
            <person name="Tay A."/>
            <person name="Venter J.C."/>
            <person name="Strausberg R.L."/>
            <person name="Brenner S."/>
        </authorList>
    </citation>
    <scope>NUCLEOTIDE SEQUENCE [LARGE SCALE GENOMIC DNA]</scope>
</reference>
<sequence>MQSVANISVLAMFVMYLLTATFGYLTFYQAVEPELLLLLLMALLLTEAVEPELLLLLLTALLLLLLLTEAVEPELLHTFSRVDPLNTLILCVRLAVLVAVTLTVPVVLFPVRQHSPSTNPNPDPILCP</sequence>
<dbReference type="PANTHER" id="PTHR22950">
    <property type="entry name" value="AMINO ACID TRANSPORTER"/>
    <property type="match status" value="1"/>
</dbReference>
<dbReference type="PANTHER" id="PTHR22950:SF74">
    <property type="entry name" value="SODIUM-COUPLED NEUTRAL AMINO ACID TRANSPORTER 5"/>
    <property type="match status" value="1"/>
</dbReference>
<keyword evidence="1" id="KW-0812">Transmembrane</keyword>
<dbReference type="AlphaFoldDB" id="A0A4W3H412"/>
<proteinExistence type="predicted"/>
<name>A0A4W3H412_CALMI</name>
<feature type="transmembrane region" description="Helical" evidence="1">
    <location>
        <begin position="6"/>
        <end position="28"/>
    </location>
</feature>
<protein>
    <submittedName>
        <fullName evidence="2">Uncharacterized protein</fullName>
    </submittedName>
</protein>
<keyword evidence="3" id="KW-1185">Reference proteome</keyword>
<feature type="transmembrane region" description="Helical" evidence="1">
    <location>
        <begin position="87"/>
        <end position="109"/>
    </location>
</feature>
<dbReference type="GeneTree" id="ENSGT00940000166636"/>
<dbReference type="Proteomes" id="UP000314986">
    <property type="component" value="Unassembled WGS sequence"/>
</dbReference>
<dbReference type="InParanoid" id="A0A4W3H412"/>
<evidence type="ECO:0000256" key="1">
    <source>
        <dbReference type="SAM" id="Phobius"/>
    </source>
</evidence>
<reference evidence="3" key="2">
    <citation type="journal article" date="2007" name="PLoS Biol.">
        <title>Survey sequencing and comparative analysis of the elephant shark (Callorhinchus milii) genome.</title>
        <authorList>
            <person name="Venkatesh B."/>
            <person name="Kirkness E.F."/>
            <person name="Loh Y.H."/>
            <person name="Halpern A.L."/>
            <person name="Lee A.P."/>
            <person name="Johnson J."/>
            <person name="Dandona N."/>
            <person name="Viswanathan L.D."/>
            <person name="Tay A."/>
            <person name="Venter J.C."/>
            <person name="Strausberg R.L."/>
            <person name="Brenner S."/>
        </authorList>
    </citation>
    <scope>NUCLEOTIDE SEQUENCE [LARGE SCALE GENOMIC DNA]</scope>
</reference>
<dbReference type="STRING" id="7868.ENSCMIP00000010451"/>
<feature type="transmembrane region" description="Helical" evidence="1">
    <location>
        <begin position="35"/>
        <end position="67"/>
    </location>
</feature>
<dbReference type="GO" id="GO:0015186">
    <property type="term" value="F:L-glutamine transmembrane transporter activity"/>
    <property type="evidence" value="ECO:0007669"/>
    <property type="project" value="TreeGrafter"/>
</dbReference>
<keyword evidence="1" id="KW-1133">Transmembrane helix</keyword>
<evidence type="ECO:0000313" key="3">
    <source>
        <dbReference type="Proteomes" id="UP000314986"/>
    </source>
</evidence>
<dbReference type="GO" id="GO:0089709">
    <property type="term" value="P:L-histidine transmembrane transport"/>
    <property type="evidence" value="ECO:0007669"/>
    <property type="project" value="TreeGrafter"/>
</dbReference>
<reference evidence="3" key="3">
    <citation type="journal article" date="2014" name="Nature">
        <title>Elephant shark genome provides unique insights into gnathostome evolution.</title>
        <authorList>
            <consortium name="International Elephant Shark Genome Sequencing Consortium"/>
            <person name="Venkatesh B."/>
            <person name="Lee A.P."/>
            <person name="Ravi V."/>
            <person name="Maurya A.K."/>
            <person name="Lian M.M."/>
            <person name="Swann J.B."/>
            <person name="Ohta Y."/>
            <person name="Flajnik M.F."/>
            <person name="Sutoh Y."/>
            <person name="Kasahara M."/>
            <person name="Hoon S."/>
            <person name="Gangu V."/>
            <person name="Roy S.W."/>
            <person name="Irimia M."/>
            <person name="Korzh V."/>
            <person name="Kondrychyn I."/>
            <person name="Lim Z.W."/>
            <person name="Tay B.H."/>
            <person name="Tohari S."/>
            <person name="Kong K.W."/>
            <person name="Ho S."/>
            <person name="Lorente-Galdos B."/>
            <person name="Quilez J."/>
            <person name="Marques-Bonet T."/>
            <person name="Raney B.J."/>
            <person name="Ingham P.W."/>
            <person name="Tay A."/>
            <person name="Hillier L.W."/>
            <person name="Minx P."/>
            <person name="Boehm T."/>
            <person name="Wilson R.K."/>
            <person name="Brenner S."/>
            <person name="Warren W.C."/>
        </authorList>
    </citation>
    <scope>NUCLEOTIDE SEQUENCE [LARGE SCALE GENOMIC DNA]</scope>
</reference>
<reference evidence="2" key="4">
    <citation type="submission" date="2025-08" db="UniProtKB">
        <authorList>
            <consortium name="Ensembl"/>
        </authorList>
    </citation>
    <scope>IDENTIFICATION</scope>
</reference>
<dbReference type="GO" id="GO:0015187">
    <property type="term" value="F:glycine transmembrane transporter activity"/>
    <property type="evidence" value="ECO:0007669"/>
    <property type="project" value="TreeGrafter"/>
</dbReference>
<accession>A0A4W3H412</accession>
<dbReference type="GO" id="GO:0005886">
    <property type="term" value="C:plasma membrane"/>
    <property type="evidence" value="ECO:0007669"/>
    <property type="project" value="TreeGrafter"/>
</dbReference>
<organism evidence="2 3">
    <name type="scientific">Callorhinchus milii</name>
    <name type="common">Ghost shark</name>
    <dbReference type="NCBI Taxonomy" id="7868"/>
    <lineage>
        <taxon>Eukaryota</taxon>
        <taxon>Metazoa</taxon>
        <taxon>Chordata</taxon>
        <taxon>Craniata</taxon>
        <taxon>Vertebrata</taxon>
        <taxon>Chondrichthyes</taxon>
        <taxon>Holocephali</taxon>
        <taxon>Chimaeriformes</taxon>
        <taxon>Callorhinchidae</taxon>
        <taxon>Callorhinchus</taxon>
    </lineage>
</organism>